<accession>A0A165FVT0</accession>
<dbReference type="AlphaFoldDB" id="A0A165FVT0"/>
<evidence type="ECO:0000256" key="2">
    <source>
        <dbReference type="SAM" id="Phobius"/>
    </source>
</evidence>
<keyword evidence="2" id="KW-1133">Transmembrane helix</keyword>
<dbReference type="InParanoid" id="A0A165FVT0"/>
<feature type="compositionally biased region" description="Basic and acidic residues" evidence="1">
    <location>
        <begin position="10"/>
        <end position="20"/>
    </location>
</feature>
<gene>
    <name evidence="3" type="ORF">CALCODRAFT_496397</name>
</gene>
<feature type="compositionally biased region" description="Low complexity" evidence="1">
    <location>
        <begin position="107"/>
        <end position="118"/>
    </location>
</feature>
<proteinExistence type="predicted"/>
<feature type="region of interest" description="Disordered" evidence="1">
    <location>
        <begin position="100"/>
        <end position="119"/>
    </location>
</feature>
<keyword evidence="2" id="KW-0472">Membrane</keyword>
<sequence length="381" mass="41395">MSYANNLPMRDTRERERHDSSSTFFGAGRSSAELLRSPATPGVAGYNRQSFYVQPERVEPVRWGGSEADEEKGFGLAGKGEDGDETDVYADFNNAGRRLVPLGDAGTGRPTGAAPARPQYSASPFIPPTSSLLPGAQEGGPMEYVTVPTLGPDWHADELREMTRKGRTEARFAARARKWRAWIRDEEGVFGKWGRRKSLVWAMFALACVVGILLAILLPRVPDIQLYGNEPLSSPANASTDSAFFRVPANFSFASTLALQVDTSSQVALPLQMTSLWATVWDTDTNVAVGTGSMDAFSVPAKQYTPIELPLLFQYAAVNASDATWAAFRNACSYEWTGTTRPGLNLRLQIFMKIAGLIPSYQTAVSLSSVPCPIVLPENAA</sequence>
<evidence type="ECO:0008006" key="5">
    <source>
        <dbReference type="Google" id="ProtNLM"/>
    </source>
</evidence>
<dbReference type="Proteomes" id="UP000076842">
    <property type="component" value="Unassembled WGS sequence"/>
</dbReference>
<keyword evidence="4" id="KW-1185">Reference proteome</keyword>
<protein>
    <recommendedName>
        <fullName evidence="5">Transmembrane protein</fullName>
    </recommendedName>
</protein>
<evidence type="ECO:0000256" key="1">
    <source>
        <dbReference type="SAM" id="MobiDB-lite"/>
    </source>
</evidence>
<dbReference type="EMBL" id="KV423966">
    <property type="protein sequence ID" value="KZT57262.1"/>
    <property type="molecule type" value="Genomic_DNA"/>
</dbReference>
<organism evidence="3 4">
    <name type="scientific">Calocera cornea HHB12733</name>
    <dbReference type="NCBI Taxonomy" id="1353952"/>
    <lineage>
        <taxon>Eukaryota</taxon>
        <taxon>Fungi</taxon>
        <taxon>Dikarya</taxon>
        <taxon>Basidiomycota</taxon>
        <taxon>Agaricomycotina</taxon>
        <taxon>Dacrymycetes</taxon>
        <taxon>Dacrymycetales</taxon>
        <taxon>Dacrymycetaceae</taxon>
        <taxon>Calocera</taxon>
    </lineage>
</organism>
<evidence type="ECO:0000313" key="4">
    <source>
        <dbReference type="Proteomes" id="UP000076842"/>
    </source>
</evidence>
<reference evidence="3 4" key="1">
    <citation type="journal article" date="2016" name="Mol. Biol. Evol.">
        <title>Comparative Genomics of Early-Diverging Mushroom-Forming Fungi Provides Insights into the Origins of Lignocellulose Decay Capabilities.</title>
        <authorList>
            <person name="Nagy L.G."/>
            <person name="Riley R."/>
            <person name="Tritt A."/>
            <person name="Adam C."/>
            <person name="Daum C."/>
            <person name="Floudas D."/>
            <person name="Sun H."/>
            <person name="Yadav J.S."/>
            <person name="Pangilinan J."/>
            <person name="Larsson K.H."/>
            <person name="Matsuura K."/>
            <person name="Barry K."/>
            <person name="Labutti K."/>
            <person name="Kuo R."/>
            <person name="Ohm R.A."/>
            <person name="Bhattacharya S.S."/>
            <person name="Shirouzu T."/>
            <person name="Yoshinaga Y."/>
            <person name="Martin F.M."/>
            <person name="Grigoriev I.V."/>
            <person name="Hibbett D.S."/>
        </authorList>
    </citation>
    <scope>NUCLEOTIDE SEQUENCE [LARGE SCALE GENOMIC DNA]</scope>
    <source>
        <strain evidence="3 4">HHB12733</strain>
    </source>
</reference>
<keyword evidence="2" id="KW-0812">Transmembrane</keyword>
<dbReference type="OrthoDB" id="5582002at2759"/>
<dbReference type="STRING" id="1353952.A0A165FVT0"/>
<evidence type="ECO:0000313" key="3">
    <source>
        <dbReference type="EMBL" id="KZT57262.1"/>
    </source>
</evidence>
<feature type="region of interest" description="Disordered" evidence="1">
    <location>
        <begin position="1"/>
        <end position="26"/>
    </location>
</feature>
<name>A0A165FVT0_9BASI</name>
<feature type="transmembrane region" description="Helical" evidence="2">
    <location>
        <begin position="199"/>
        <end position="218"/>
    </location>
</feature>